<protein>
    <submittedName>
        <fullName evidence="1">Uncharacterized protein</fullName>
    </submittedName>
</protein>
<evidence type="ECO:0000313" key="1">
    <source>
        <dbReference type="EMBL" id="MCZ9291192.1"/>
    </source>
</evidence>
<name>A0ABT4R6L7_9CORY</name>
<comment type="caution">
    <text evidence="1">The sequence shown here is derived from an EMBL/GenBank/DDBJ whole genome shotgun (WGS) entry which is preliminary data.</text>
</comment>
<organism evidence="1 2">
    <name type="scientific">Corynebacterium lehmanniae</name>
    <dbReference type="NCBI Taxonomy" id="2913497"/>
    <lineage>
        <taxon>Bacteria</taxon>
        <taxon>Bacillati</taxon>
        <taxon>Actinomycetota</taxon>
        <taxon>Actinomycetes</taxon>
        <taxon>Mycobacteriales</taxon>
        <taxon>Corynebacteriaceae</taxon>
        <taxon>Corynebacterium</taxon>
    </lineage>
</organism>
<dbReference type="RefSeq" id="WP_269951901.1">
    <property type="nucleotide sequence ID" value="NZ_JAKMUR010000004.1"/>
</dbReference>
<reference evidence="1" key="1">
    <citation type="submission" date="2022-02" db="EMBL/GenBank/DDBJ databases">
        <title>Corynebacterium sp. from urogenital microbiome.</title>
        <authorList>
            <person name="Cappelli E.A."/>
            <person name="Ribeiro T.G."/>
            <person name="Peixe L."/>
        </authorList>
    </citation>
    <scope>NUCLEOTIDE SEQUENCE</scope>
    <source>
        <strain evidence="1">C8Ua_144</strain>
    </source>
</reference>
<evidence type="ECO:0000313" key="2">
    <source>
        <dbReference type="Proteomes" id="UP001146453"/>
    </source>
</evidence>
<gene>
    <name evidence="1" type="ORF">L8U61_03465</name>
</gene>
<proteinExistence type="predicted"/>
<dbReference type="EMBL" id="JAKMUR010000004">
    <property type="protein sequence ID" value="MCZ9291192.1"/>
    <property type="molecule type" value="Genomic_DNA"/>
</dbReference>
<dbReference type="Proteomes" id="UP001146453">
    <property type="component" value="Unassembled WGS sequence"/>
</dbReference>
<accession>A0ABT4R6L7</accession>
<keyword evidence="2" id="KW-1185">Reference proteome</keyword>
<sequence>MSKGAYWISAFTARLLNRPERAAGLAAEVRVDSLILARDCKALAAPSRGQ</sequence>